<proteinExistence type="predicted"/>
<dbReference type="EMBL" id="JBJIAA010000020">
    <property type="protein sequence ID" value="MFL0252773.1"/>
    <property type="molecule type" value="Genomic_DNA"/>
</dbReference>
<dbReference type="Pfam" id="PF13411">
    <property type="entry name" value="MerR_1"/>
    <property type="match status" value="1"/>
</dbReference>
<gene>
    <name evidence="3" type="ORF">ACJDT4_20395</name>
</gene>
<dbReference type="PROSITE" id="PS50937">
    <property type="entry name" value="HTH_MERR_2"/>
    <property type="match status" value="1"/>
</dbReference>
<evidence type="ECO:0000256" key="1">
    <source>
        <dbReference type="ARBA" id="ARBA00023125"/>
    </source>
</evidence>
<keyword evidence="4" id="KW-1185">Reference proteome</keyword>
<dbReference type="Gene3D" id="1.10.1660.10">
    <property type="match status" value="1"/>
</dbReference>
<dbReference type="CDD" id="cd01109">
    <property type="entry name" value="HTH_YyaN"/>
    <property type="match status" value="1"/>
</dbReference>
<comment type="caution">
    <text evidence="3">The sequence shown here is derived from an EMBL/GenBank/DDBJ whole genome shotgun (WGS) entry which is preliminary data.</text>
</comment>
<feature type="domain" description="HTH merR-type" evidence="2">
    <location>
        <begin position="1"/>
        <end position="71"/>
    </location>
</feature>
<accession>A0ABW8TMN4</accession>
<dbReference type="Proteomes" id="UP001623592">
    <property type="component" value="Unassembled WGS sequence"/>
</dbReference>
<dbReference type="SUPFAM" id="SSF46955">
    <property type="entry name" value="Putative DNA-binding domain"/>
    <property type="match status" value="1"/>
</dbReference>
<dbReference type="PANTHER" id="PTHR30204:SF98">
    <property type="entry name" value="HTH-TYPE TRANSCRIPTIONAL REGULATOR ADHR"/>
    <property type="match status" value="1"/>
</dbReference>
<dbReference type="SMART" id="SM00422">
    <property type="entry name" value="HTH_MERR"/>
    <property type="match status" value="1"/>
</dbReference>
<dbReference type="RefSeq" id="WP_406789430.1">
    <property type="nucleotide sequence ID" value="NZ_JBJIAA010000020.1"/>
</dbReference>
<reference evidence="3 4" key="1">
    <citation type="submission" date="2024-11" db="EMBL/GenBank/DDBJ databases">
        <authorList>
            <person name="Heng Y.C."/>
            <person name="Lim A.C.H."/>
            <person name="Lee J.K.Y."/>
            <person name="Kittelmann S."/>
        </authorList>
    </citation>
    <scope>NUCLEOTIDE SEQUENCE [LARGE SCALE GENOMIC DNA]</scope>
    <source>
        <strain evidence="3 4">WILCCON 0114</strain>
    </source>
</reference>
<keyword evidence="1" id="KW-0238">DNA-binding</keyword>
<dbReference type="InterPro" id="IPR047057">
    <property type="entry name" value="MerR_fam"/>
</dbReference>
<evidence type="ECO:0000313" key="4">
    <source>
        <dbReference type="Proteomes" id="UP001623592"/>
    </source>
</evidence>
<dbReference type="InterPro" id="IPR009061">
    <property type="entry name" value="DNA-bd_dom_put_sf"/>
</dbReference>
<name>A0ABW8TMN4_9CLOT</name>
<protein>
    <submittedName>
        <fullName evidence="3">MerR family transcriptional regulator</fullName>
    </submittedName>
</protein>
<organism evidence="3 4">
    <name type="scientific">Clostridium neuense</name>
    <dbReference type="NCBI Taxonomy" id="1728934"/>
    <lineage>
        <taxon>Bacteria</taxon>
        <taxon>Bacillati</taxon>
        <taxon>Bacillota</taxon>
        <taxon>Clostridia</taxon>
        <taxon>Eubacteriales</taxon>
        <taxon>Clostridiaceae</taxon>
        <taxon>Clostridium</taxon>
    </lineage>
</organism>
<dbReference type="PANTHER" id="PTHR30204">
    <property type="entry name" value="REDOX-CYCLING DRUG-SENSING TRANSCRIPTIONAL ACTIVATOR SOXR"/>
    <property type="match status" value="1"/>
</dbReference>
<evidence type="ECO:0000313" key="3">
    <source>
        <dbReference type="EMBL" id="MFL0252773.1"/>
    </source>
</evidence>
<dbReference type="InterPro" id="IPR000551">
    <property type="entry name" value="MerR-type_HTH_dom"/>
</dbReference>
<evidence type="ECO:0000259" key="2">
    <source>
        <dbReference type="PROSITE" id="PS50937"/>
    </source>
</evidence>
<sequence>MELDISEVSKVTKLKPHTLRYYESIGLIKDIKRNSSGKRIYTENDLKWLEVINRLRTTGMNISKMQEYARLRHMGDSTVSQRKKIMQEHLEVIEKEIKRLSAARDYVSRKVEIYSEMEDKLYGNGK</sequence>